<sequence length="68" mass="7376">MRDLSQPLVQGSGAMKKWGFVAMHAAVAAAFIFLVQRFTLNASLESSLLWALTFAVCAAGLAYKQTIR</sequence>
<evidence type="ECO:0000313" key="2">
    <source>
        <dbReference type="EMBL" id="PIT04563.1"/>
    </source>
</evidence>
<name>A0A2M6UIX4_9BRAD</name>
<feature type="transmembrane region" description="Helical" evidence="1">
    <location>
        <begin position="46"/>
        <end position="63"/>
    </location>
</feature>
<dbReference type="RefSeq" id="WP_100179685.1">
    <property type="nucleotide sequence ID" value="NZ_LFJC01000003.1"/>
</dbReference>
<accession>A0A2M6UIX4</accession>
<keyword evidence="1" id="KW-0472">Membrane</keyword>
<evidence type="ECO:0000256" key="1">
    <source>
        <dbReference type="SAM" id="Phobius"/>
    </source>
</evidence>
<dbReference type="Proteomes" id="UP000228930">
    <property type="component" value="Unassembled WGS sequence"/>
</dbReference>
<keyword evidence="1" id="KW-0812">Transmembrane</keyword>
<protein>
    <submittedName>
        <fullName evidence="2">Uncharacterized protein</fullName>
    </submittedName>
</protein>
<organism evidence="2 3">
    <name type="scientific">Bradyrhizobium nitroreducens</name>
    <dbReference type="NCBI Taxonomy" id="709803"/>
    <lineage>
        <taxon>Bacteria</taxon>
        <taxon>Pseudomonadati</taxon>
        <taxon>Pseudomonadota</taxon>
        <taxon>Alphaproteobacteria</taxon>
        <taxon>Hyphomicrobiales</taxon>
        <taxon>Nitrobacteraceae</taxon>
        <taxon>Bradyrhizobium</taxon>
    </lineage>
</organism>
<keyword evidence="1" id="KW-1133">Transmembrane helix</keyword>
<reference evidence="2 3" key="1">
    <citation type="submission" date="2015-06" db="EMBL/GenBank/DDBJ databases">
        <title>Comparative genome analysis of nirS-carrying Bradyrhizobium sp. strains.</title>
        <authorList>
            <person name="Ishii S."/>
            <person name="Jang J."/>
            <person name="Nishizawa T."/>
            <person name="Senoo K."/>
        </authorList>
    </citation>
    <scope>NUCLEOTIDE SEQUENCE [LARGE SCALE GENOMIC DNA]</scope>
    <source>
        <strain evidence="2 3">TSA1</strain>
    </source>
</reference>
<proteinExistence type="predicted"/>
<dbReference type="EMBL" id="LFJC01000003">
    <property type="protein sequence ID" value="PIT04563.1"/>
    <property type="molecule type" value="Genomic_DNA"/>
</dbReference>
<evidence type="ECO:0000313" key="3">
    <source>
        <dbReference type="Proteomes" id="UP000228930"/>
    </source>
</evidence>
<dbReference type="AlphaFoldDB" id="A0A2M6UIX4"/>
<gene>
    <name evidence="2" type="ORF">TSA1_30280</name>
</gene>
<keyword evidence="3" id="KW-1185">Reference proteome</keyword>
<feature type="transmembrane region" description="Helical" evidence="1">
    <location>
        <begin position="20"/>
        <end position="40"/>
    </location>
</feature>
<comment type="caution">
    <text evidence="2">The sequence shown here is derived from an EMBL/GenBank/DDBJ whole genome shotgun (WGS) entry which is preliminary data.</text>
</comment>